<feature type="region of interest" description="Disordered" evidence="1">
    <location>
        <begin position="610"/>
        <end position="631"/>
    </location>
</feature>
<sequence>MEGITVNSGRSRGRVGEGSRTGGVRSGETSDGERARTRASGGGGDVDLIGSQGSRGNIQPAEEVANPQGFQAWLNFMAKERAASTHEERQRAAGPNGDRGKATEPDRTNEPAAANHVEDDWGAGITWAMWEEMAVLPILEGTHSESEEVVKLMNLDVPKAASKLGQYRKTAAILQAMESTPSRDRVVGWLRETLVIRRGVRIQQVKVLDRREFLVVFQSIEDKEKAMNKPPAFLDGKLVRLIDWDKRDAEKLKAHLKPAWVEMRGVPPFLEDQVGEMLATVGPVAYQAIDKQTESRYTNIRGCVLVDMSEELPKSVGIQTPWDKTYLQKITYTKLPDHCFICLQKGHWARSYPDRQQGGRFDPRARQNAGGIRGGGEMRGNEMTRAMEPTVAEEEAEFVPVQNKGSRGNNRAQKETLATTSNNLFSVLRAEGEEDMEAEGSKEPPDETVGVGGSQPGKKNLGVSEMAGNPQTGTMEVGITSQVQAAESDNGVKMSTEDEDMDSSEFVADSREGDLTKNDRKSKGKEIEVEIEEETCLAVSIVREAVKSCIPVEVSDLTMKRKLSRNKCSMGEVQNPFKSHGTVLEKEICRADLGHEVSFVGSEFLVRKQGRGPKKKKGDKDVNNGGEEKRRALGTLDQNGCRFADRSTSSNGTIAERRKGRKRIEARLKFFSDMLSQLNLVSWNVRGVGRPNKAKAVKNWVVTKAKEAQIIGLQEVKVARWSTERWLKSLRKRGTVIFDKPIGKKGGTALILAESVRVVVSGTSGRGRMAWAQVEVEEKRFGVISVHAPNKRRARLTFWEDMRNIMRVGEWIILGDFNNVELLEDARGKSALVRGREARLWRLMAVENGLVDCFFCSAVTEGVRFTRFARRRNRIDTSRLDRVYVSHGAQWIEAVRKITHFGSNVLSDHVPVSVEIQLVPAEGNRKIESYFKANPWELKVPEVMQKIREAWGDETEIVKDERRKWARSWARVRKVMKEFRRGKDRARREEGDLEQEVAWRRGMLTSDATVGEVEALDKLEKKLKDRNLQDARMWRLRSRERWLTEDEAPSRYFFAKLKAKWTREAIEVLKLDGGEETTDREVIMDEIFEFYQVLYDKEEDTEVRRAAREELLSLVVNKLSPEESSDISRVPNKAEIEDIVFTMKSNKSPGVDGMIIEFVQTYWDLVGDDCVRLITTVWAKRKLLRSDCEGVIKLIHKGGEKAKLGNWRPISLMTLTYKIVNKLLANRVRIVLPKLVDPQQSGFVKSRQITNNVLSLKIGQEWADWSSQDVLFVKLDFVKAYDRVDHQFLWRTLEVMGFDDQFVSLVKGFSVGGTARVHTNGSFSKVIQVRRGVRQGCPLAPLLYAICTQPFMAQIRRAEEEGKLRGLFIEPGKVLTHQLFADDTGVCIQAQESEFQELIGILEKYELASGAKINLAKSLVMPMGRQAAPEWVKTKGCVVVEAGNSFRYLGIIAGVNLPEDTESLEVCSRMRRRLFQWENFHLPWTARVVLIKHILSQIPTYMLLTVGCVKKESVKLERLIREFLWGTSPDGKPKKALIAWSRVIKPKSQGGLGFLSLEARSKSLQMRHLISVIENAPAEWVQMMRRMFRVKFMTWPNKLERTKWKSEEALIMLRTWSIGEAPTVNKLLKVWFSFRARLTLDKEVAVIPNHLPVKSLKEVWSLTQQGGGEAFKEIEFNAKRNRLVTVQELRNFIQDLGEEEMEVFLGTQAEGREADKVRRWVRSARLVEKSLTEIDGWSWMGEEQVQKAWSKPVKDWLRISREKNKTFANLSRRWGRIRETEVWLWRWKVLWNSKLALRQKLWIWRILHRGLASLSRIEKWGLSDGLCMGCQSEKETPEHLLWGCSRIRNRMEWLTLTVTGEEFHASSFFDVLDTALRAQKQNLGPLLLVCEVSKQCWLERNRMVFDNIIVEISLTGLLLKVKAGEGTLLKKVKEDVRRRMQARQNEFWRRAEHVIEEIKRREEVLHDICDVIEGWSTVIGEQSSGRAEEGRDEDSESSEEDSSVSGNGTGESDSESSGLQQSSEEDVNN</sequence>
<dbReference type="SUPFAM" id="SSF56219">
    <property type="entry name" value="DNase I-like"/>
    <property type="match status" value="1"/>
</dbReference>
<dbReference type="PANTHER" id="PTHR19446">
    <property type="entry name" value="REVERSE TRANSCRIPTASES"/>
    <property type="match status" value="1"/>
</dbReference>
<proteinExistence type="predicted"/>
<dbReference type="InterPro" id="IPR026960">
    <property type="entry name" value="RVT-Znf"/>
</dbReference>
<feature type="region of interest" description="Disordered" evidence="1">
    <location>
        <begin position="494"/>
        <end position="519"/>
    </location>
</feature>
<dbReference type="Gene3D" id="3.60.10.10">
    <property type="entry name" value="Endonuclease/exonuclease/phosphatase"/>
    <property type="match status" value="1"/>
</dbReference>
<keyword evidence="4" id="KW-1185">Reference proteome</keyword>
<protein>
    <recommendedName>
        <fullName evidence="2">Reverse transcriptase domain-containing protein</fullName>
    </recommendedName>
</protein>
<feature type="compositionally biased region" description="Basic and acidic residues" evidence="1">
    <location>
        <begin position="508"/>
        <end position="519"/>
    </location>
</feature>
<feature type="compositionally biased region" description="Acidic residues" evidence="1">
    <location>
        <begin position="1990"/>
        <end position="2002"/>
    </location>
</feature>
<dbReference type="InterPro" id="IPR000477">
    <property type="entry name" value="RT_dom"/>
</dbReference>
<name>A0ABD3GYK4_9MARC</name>
<dbReference type="EMBL" id="JBJQOH010000006">
    <property type="protein sequence ID" value="KAL3683766.1"/>
    <property type="molecule type" value="Genomic_DNA"/>
</dbReference>
<comment type="caution">
    <text evidence="3">The sequence shown here is derived from an EMBL/GenBank/DDBJ whole genome shotgun (WGS) entry which is preliminary data.</text>
</comment>
<dbReference type="Pfam" id="PF13966">
    <property type="entry name" value="zf-RVT"/>
    <property type="match status" value="1"/>
</dbReference>
<accession>A0ABD3GYK4</accession>
<feature type="region of interest" description="Disordered" evidence="1">
    <location>
        <begin position="353"/>
        <end position="380"/>
    </location>
</feature>
<dbReference type="InterPro" id="IPR043502">
    <property type="entry name" value="DNA/RNA_pol_sf"/>
</dbReference>
<evidence type="ECO:0000313" key="3">
    <source>
        <dbReference type="EMBL" id="KAL3683766.1"/>
    </source>
</evidence>
<feature type="region of interest" description="Disordered" evidence="1">
    <location>
        <begin position="1981"/>
        <end position="2029"/>
    </location>
</feature>
<dbReference type="PROSITE" id="PS50878">
    <property type="entry name" value="RT_POL"/>
    <property type="match status" value="1"/>
</dbReference>
<evidence type="ECO:0000313" key="4">
    <source>
        <dbReference type="Proteomes" id="UP001633002"/>
    </source>
</evidence>
<feature type="compositionally biased region" description="Basic and acidic residues" evidence="1">
    <location>
        <begin position="82"/>
        <end position="91"/>
    </location>
</feature>
<evidence type="ECO:0000256" key="1">
    <source>
        <dbReference type="SAM" id="MobiDB-lite"/>
    </source>
</evidence>
<gene>
    <name evidence="3" type="ORF">R1sor_001788</name>
</gene>
<organism evidence="3 4">
    <name type="scientific">Riccia sorocarpa</name>
    <dbReference type="NCBI Taxonomy" id="122646"/>
    <lineage>
        <taxon>Eukaryota</taxon>
        <taxon>Viridiplantae</taxon>
        <taxon>Streptophyta</taxon>
        <taxon>Embryophyta</taxon>
        <taxon>Marchantiophyta</taxon>
        <taxon>Marchantiopsida</taxon>
        <taxon>Marchantiidae</taxon>
        <taxon>Marchantiales</taxon>
        <taxon>Ricciaceae</taxon>
        <taxon>Riccia</taxon>
    </lineage>
</organism>
<feature type="region of interest" description="Disordered" evidence="1">
    <location>
        <begin position="82"/>
        <end position="115"/>
    </location>
</feature>
<dbReference type="InterPro" id="IPR036691">
    <property type="entry name" value="Endo/exonu/phosph_ase_sf"/>
</dbReference>
<dbReference type="Pfam" id="PF03372">
    <property type="entry name" value="Exo_endo_phos"/>
    <property type="match status" value="1"/>
</dbReference>
<dbReference type="SUPFAM" id="SSF56672">
    <property type="entry name" value="DNA/RNA polymerases"/>
    <property type="match status" value="1"/>
</dbReference>
<reference evidence="3 4" key="1">
    <citation type="submission" date="2024-09" db="EMBL/GenBank/DDBJ databases">
        <title>Chromosome-scale assembly of Riccia sorocarpa.</title>
        <authorList>
            <person name="Paukszto L."/>
        </authorList>
    </citation>
    <scope>NUCLEOTIDE SEQUENCE [LARGE SCALE GENOMIC DNA]</scope>
    <source>
        <strain evidence="3">LP-2024</strain>
        <tissue evidence="3">Aerial parts of the thallus</tissue>
    </source>
</reference>
<feature type="compositionally biased region" description="Basic and acidic residues" evidence="1">
    <location>
        <begin position="98"/>
        <end position="109"/>
    </location>
</feature>
<dbReference type="Proteomes" id="UP001633002">
    <property type="component" value="Unassembled WGS sequence"/>
</dbReference>
<feature type="domain" description="Reverse transcriptase" evidence="2">
    <location>
        <begin position="1176"/>
        <end position="1453"/>
    </location>
</feature>
<dbReference type="Pfam" id="PF00078">
    <property type="entry name" value="RVT_1"/>
    <property type="match status" value="1"/>
</dbReference>
<dbReference type="CDD" id="cd01650">
    <property type="entry name" value="RT_nLTR_like"/>
    <property type="match status" value="1"/>
</dbReference>
<feature type="compositionally biased region" description="Basic and acidic residues" evidence="1">
    <location>
        <begin position="618"/>
        <end position="631"/>
    </location>
</feature>
<feature type="region of interest" description="Disordered" evidence="1">
    <location>
        <begin position="1"/>
        <end position="66"/>
    </location>
</feature>
<dbReference type="InterPro" id="IPR005135">
    <property type="entry name" value="Endo/exonuclease/phosphatase"/>
</dbReference>
<evidence type="ECO:0000259" key="2">
    <source>
        <dbReference type="PROSITE" id="PS50878"/>
    </source>
</evidence>
<feature type="region of interest" description="Disordered" evidence="1">
    <location>
        <begin position="432"/>
        <end position="463"/>
    </location>
</feature>